<comment type="caution">
    <text evidence="15">The sequence shown here is derived from an EMBL/GenBank/DDBJ whole genome shotgun (WGS) entry which is preliminary data.</text>
</comment>
<keyword evidence="7" id="KW-0509">mRNA transport</keyword>
<feature type="compositionally biased region" description="Acidic residues" evidence="13">
    <location>
        <begin position="39"/>
        <end position="52"/>
    </location>
</feature>
<dbReference type="InterPro" id="IPR018545">
    <property type="entry name" value="Btz_dom"/>
</dbReference>
<dbReference type="Pfam" id="PF09405">
    <property type="entry name" value="Btz"/>
    <property type="match status" value="1"/>
</dbReference>
<feature type="compositionally biased region" description="Basic and acidic residues" evidence="13">
    <location>
        <begin position="153"/>
        <end position="172"/>
    </location>
</feature>
<feature type="compositionally biased region" description="Polar residues" evidence="13">
    <location>
        <begin position="271"/>
        <end position="286"/>
    </location>
</feature>
<feature type="region of interest" description="Disordered" evidence="13">
    <location>
        <begin position="240"/>
        <end position="286"/>
    </location>
</feature>
<accession>A0ABR1Z145</accession>
<dbReference type="Proteomes" id="UP001492380">
    <property type="component" value="Unassembled WGS sequence"/>
</dbReference>
<reference evidence="15 16" key="1">
    <citation type="submission" date="2024-04" db="EMBL/GenBank/DDBJ databases">
        <title>Phyllosticta paracitricarpa is synonymous to the EU quarantine fungus P. citricarpa based on phylogenomic analyses.</title>
        <authorList>
            <consortium name="Lawrence Berkeley National Laboratory"/>
            <person name="Van Ingen-Buijs V.A."/>
            <person name="Van Westerhoven A.C."/>
            <person name="Haridas S."/>
            <person name="Skiadas P."/>
            <person name="Martin F."/>
            <person name="Groenewald J.Z."/>
            <person name="Crous P.W."/>
            <person name="Seidl M.F."/>
        </authorList>
    </citation>
    <scope>NUCLEOTIDE SEQUENCE [LARGE SCALE GENOMIC DNA]</scope>
    <source>
        <strain evidence="15 16">CBS 123374</strain>
    </source>
</reference>
<evidence type="ECO:0000313" key="15">
    <source>
        <dbReference type="EMBL" id="KAK8244681.1"/>
    </source>
</evidence>
<keyword evidence="4" id="KW-0813">Transport</keyword>
<feature type="compositionally biased region" description="Polar residues" evidence="13">
    <location>
        <begin position="251"/>
        <end position="264"/>
    </location>
</feature>
<evidence type="ECO:0000256" key="7">
    <source>
        <dbReference type="ARBA" id="ARBA00022816"/>
    </source>
</evidence>
<proteinExistence type="inferred from homology"/>
<feature type="compositionally biased region" description="Low complexity" evidence="13">
    <location>
        <begin position="65"/>
        <end position="91"/>
    </location>
</feature>
<keyword evidence="16" id="KW-1185">Reference proteome</keyword>
<keyword evidence="8" id="KW-0810">Translation regulation</keyword>
<keyword evidence="11" id="KW-0508">mRNA splicing</keyword>
<sequence length="696" mass="74725">MAPPRRRTNLLRRRRRDAEDDEGANERADDSQSEASFLSDEDQDADASDLSDGESVATRAGKTQANDNTSAAPAAPPAATASFAPASDTDAMMNGMRASQDAGDAVDFDKLGQASQDNHQHEPAPITAAAGVTQAPPTGQQSTSASSTNRLETPAERRRREHEEYKKKRDEDPAFIPNRGAFFMHDHRSPGAGPNGFKPYGRGRGRGRGAVGGPFSPASLMAREDAATSAPWTHDLHETLEESHPQPRAAITTSEPPSLHTDLTQPPKPPSQNASTTPPVKSFSSTKLTGNARIRVSIAGMKAPIYFSEVPIREYTKLPNHRPPLRRDKPVRISLPEQPPRYIFPATERSFIFIPRALRPNQQGFGRGRGRFGSYGGFSSRRTSAYGGSVYTPSVLSRRSSLARDYRPDGIVSPAGSMMSRPPGAPMDPSRPVVRLPPGAQSIPSGPPSQVGSVHGGATPAFNMPPQQGYPLPQRPTYRESWGAPIPMHQPKPQKQVSMAGIESPANLAVHAPPQHEQVPFHQQVPVNVNGAPVQQPTYPAHVSTGTPLSNIPERAIHAQPFQPYQQPGYAPQNFAAPAYYYPPAPAGQYPPGSVVPMFMPNPQQGGYQVPTSVPAPAPAAPPPAQTGMVAHESNGMVYYYDPGQIAYAAAPPPMEGYPPPGNYTVPGMGGMMTPSPDGYYYPQVPPGGMVYYTPQ</sequence>
<feature type="region of interest" description="Disordered" evidence="13">
    <location>
        <begin position="1"/>
        <end position="218"/>
    </location>
</feature>
<evidence type="ECO:0000313" key="16">
    <source>
        <dbReference type="Proteomes" id="UP001492380"/>
    </source>
</evidence>
<evidence type="ECO:0000256" key="2">
    <source>
        <dbReference type="ARBA" id="ARBA00004496"/>
    </source>
</evidence>
<evidence type="ECO:0000256" key="13">
    <source>
        <dbReference type="SAM" id="MobiDB-lite"/>
    </source>
</evidence>
<feature type="compositionally biased region" description="Basic residues" evidence="13">
    <location>
        <begin position="1"/>
        <end position="15"/>
    </location>
</feature>
<dbReference type="PANTHER" id="PTHR46837:SF5">
    <property type="entry name" value="PROTEIN MLN51 HOMOLOG"/>
    <property type="match status" value="1"/>
</dbReference>
<organism evidence="15 16">
    <name type="scientific">Phyllosticta capitalensis</name>
    <dbReference type="NCBI Taxonomy" id="121624"/>
    <lineage>
        <taxon>Eukaryota</taxon>
        <taxon>Fungi</taxon>
        <taxon>Dikarya</taxon>
        <taxon>Ascomycota</taxon>
        <taxon>Pezizomycotina</taxon>
        <taxon>Dothideomycetes</taxon>
        <taxon>Dothideomycetes incertae sedis</taxon>
        <taxon>Botryosphaeriales</taxon>
        <taxon>Phyllostictaceae</taxon>
        <taxon>Phyllosticta</taxon>
    </lineage>
</organism>
<keyword evidence="9" id="KW-0694">RNA-binding</keyword>
<dbReference type="PANTHER" id="PTHR46837">
    <property type="entry name" value="PROTEIN MLN51 HOMOLOG"/>
    <property type="match status" value="1"/>
</dbReference>
<evidence type="ECO:0000256" key="8">
    <source>
        <dbReference type="ARBA" id="ARBA00022845"/>
    </source>
</evidence>
<feature type="compositionally biased region" description="Polar residues" evidence="13">
    <location>
        <begin position="135"/>
        <end position="151"/>
    </location>
</feature>
<comment type="similarity">
    <text evidence="3">Belongs to the CASC3 family.</text>
</comment>
<evidence type="ECO:0000256" key="5">
    <source>
        <dbReference type="ARBA" id="ARBA00022490"/>
    </source>
</evidence>
<keyword evidence="10" id="KW-0866">Nonsense-mediated mRNA decay</keyword>
<keyword evidence="6" id="KW-0507">mRNA processing</keyword>
<feature type="domain" description="Btz" evidence="14">
    <location>
        <begin position="128"/>
        <end position="261"/>
    </location>
</feature>
<evidence type="ECO:0000256" key="4">
    <source>
        <dbReference type="ARBA" id="ARBA00022448"/>
    </source>
</evidence>
<evidence type="ECO:0000256" key="9">
    <source>
        <dbReference type="ARBA" id="ARBA00022884"/>
    </source>
</evidence>
<name>A0ABR1Z145_9PEZI</name>
<evidence type="ECO:0000259" key="14">
    <source>
        <dbReference type="SMART" id="SM01044"/>
    </source>
</evidence>
<dbReference type="InterPro" id="IPR044796">
    <property type="entry name" value="MLN51_plant"/>
</dbReference>
<protein>
    <submittedName>
        <fullName evidence="15">CASC3/Barentsz eIF4AIII binding-domain-containing protein</fullName>
    </submittedName>
</protein>
<gene>
    <name evidence="15" type="ORF">HDK90DRAFT_408483</name>
</gene>
<comment type="subcellular location">
    <subcellularLocation>
        <location evidence="2">Cytoplasm</location>
    </subcellularLocation>
    <subcellularLocation>
        <location evidence="1">Nucleus</location>
    </subcellularLocation>
</comment>
<evidence type="ECO:0000256" key="3">
    <source>
        <dbReference type="ARBA" id="ARBA00009548"/>
    </source>
</evidence>
<evidence type="ECO:0000256" key="10">
    <source>
        <dbReference type="ARBA" id="ARBA00023161"/>
    </source>
</evidence>
<feature type="region of interest" description="Disordered" evidence="13">
    <location>
        <begin position="411"/>
        <end position="430"/>
    </location>
</feature>
<dbReference type="EMBL" id="JBBWRZ010000002">
    <property type="protein sequence ID" value="KAK8244681.1"/>
    <property type="molecule type" value="Genomic_DNA"/>
</dbReference>
<dbReference type="SMART" id="SM01044">
    <property type="entry name" value="Btz"/>
    <property type="match status" value="1"/>
</dbReference>
<evidence type="ECO:0000256" key="11">
    <source>
        <dbReference type="ARBA" id="ARBA00023187"/>
    </source>
</evidence>
<keyword evidence="5" id="KW-0963">Cytoplasm</keyword>
<evidence type="ECO:0000256" key="6">
    <source>
        <dbReference type="ARBA" id="ARBA00022664"/>
    </source>
</evidence>
<keyword evidence="12" id="KW-0539">Nucleus</keyword>
<evidence type="ECO:0000256" key="1">
    <source>
        <dbReference type="ARBA" id="ARBA00004123"/>
    </source>
</evidence>
<evidence type="ECO:0000256" key="12">
    <source>
        <dbReference type="ARBA" id="ARBA00023242"/>
    </source>
</evidence>